<dbReference type="InterPro" id="IPR001705">
    <property type="entry name" value="Ribosomal_bL33"/>
</dbReference>
<evidence type="ECO:0000313" key="6">
    <source>
        <dbReference type="EMBL" id="VAW80118.1"/>
    </source>
</evidence>
<dbReference type="InterPro" id="IPR011332">
    <property type="entry name" value="Ribosomal_zn-bd"/>
</dbReference>
<dbReference type="SUPFAM" id="SSF57829">
    <property type="entry name" value="Zn-binding ribosomal proteins"/>
    <property type="match status" value="1"/>
</dbReference>
<dbReference type="EMBL" id="UOFM01000242">
    <property type="protein sequence ID" value="VAW78082.1"/>
    <property type="molecule type" value="Genomic_DNA"/>
</dbReference>
<sequence length="51" mass="5997">MRDKIKLVSSAGTGHYYTTTKNKRTMPDKLELKKYDPVVRKHVTYKEAKIK</sequence>
<dbReference type="NCBIfam" id="NF001860">
    <property type="entry name" value="PRK00595.1"/>
    <property type="match status" value="1"/>
</dbReference>
<dbReference type="GO" id="GO:0006412">
    <property type="term" value="P:translation"/>
    <property type="evidence" value="ECO:0007669"/>
    <property type="project" value="InterPro"/>
</dbReference>
<comment type="similarity">
    <text evidence="1">Belongs to the bacterial ribosomal protein bL33 family.</text>
</comment>
<dbReference type="HAMAP" id="MF_00294">
    <property type="entry name" value="Ribosomal_bL33"/>
    <property type="match status" value="1"/>
</dbReference>
<dbReference type="PANTHER" id="PTHR15238:SF1">
    <property type="entry name" value="LARGE RIBOSOMAL SUBUNIT PROTEIN BL33M"/>
    <property type="match status" value="1"/>
</dbReference>
<evidence type="ECO:0000256" key="2">
    <source>
        <dbReference type="ARBA" id="ARBA00022980"/>
    </source>
</evidence>
<dbReference type="GO" id="GO:0022625">
    <property type="term" value="C:cytosolic large ribosomal subunit"/>
    <property type="evidence" value="ECO:0007669"/>
    <property type="project" value="TreeGrafter"/>
</dbReference>
<dbReference type="AlphaFoldDB" id="A0A3B0YS54"/>
<evidence type="ECO:0000313" key="4">
    <source>
        <dbReference type="EMBL" id="VAW73658.1"/>
    </source>
</evidence>
<dbReference type="NCBIfam" id="TIGR01023">
    <property type="entry name" value="rpmG_bact"/>
    <property type="match status" value="1"/>
</dbReference>
<protein>
    <submittedName>
        <fullName evidence="5">LSU ribosomal protein L33p @ LSU ribosomal protein L33p, zinc-independent</fullName>
    </submittedName>
</protein>
<dbReference type="PROSITE" id="PS00582">
    <property type="entry name" value="RIBOSOMAL_L33"/>
    <property type="match status" value="1"/>
</dbReference>
<dbReference type="InterPro" id="IPR018264">
    <property type="entry name" value="Ribosomal_bL33_CS"/>
</dbReference>
<keyword evidence="2 5" id="KW-0689">Ribosomal protein</keyword>
<dbReference type="FunFam" id="2.20.28.120:FF:000001">
    <property type="entry name" value="50S ribosomal protein L33"/>
    <property type="match status" value="1"/>
</dbReference>
<name>A0A3B0YS54_9ZZZZ</name>
<evidence type="ECO:0000256" key="1">
    <source>
        <dbReference type="ARBA" id="ARBA00007596"/>
    </source>
</evidence>
<dbReference type="InterPro" id="IPR038584">
    <property type="entry name" value="Ribosomal_bL33_sf"/>
</dbReference>
<reference evidence="5" key="1">
    <citation type="submission" date="2018-06" db="EMBL/GenBank/DDBJ databases">
        <authorList>
            <person name="Zhirakovskaya E."/>
        </authorList>
    </citation>
    <scope>NUCLEOTIDE SEQUENCE</scope>
</reference>
<dbReference type="Gene3D" id="2.20.28.120">
    <property type="entry name" value="Ribosomal protein L33"/>
    <property type="match status" value="1"/>
</dbReference>
<proteinExistence type="inferred from homology"/>
<keyword evidence="3" id="KW-0687">Ribonucleoprotein</keyword>
<dbReference type="EMBL" id="UOFN01000124">
    <property type="protein sequence ID" value="VAW80118.1"/>
    <property type="molecule type" value="Genomic_DNA"/>
</dbReference>
<dbReference type="Pfam" id="PF00471">
    <property type="entry name" value="Ribosomal_L33"/>
    <property type="match status" value="1"/>
</dbReference>
<evidence type="ECO:0000256" key="3">
    <source>
        <dbReference type="ARBA" id="ARBA00023274"/>
    </source>
</evidence>
<organism evidence="5">
    <name type="scientific">hydrothermal vent metagenome</name>
    <dbReference type="NCBI Taxonomy" id="652676"/>
    <lineage>
        <taxon>unclassified sequences</taxon>
        <taxon>metagenomes</taxon>
        <taxon>ecological metagenomes</taxon>
    </lineage>
</organism>
<accession>A0A3B0YS54</accession>
<dbReference type="EMBL" id="UOFM01000076">
    <property type="protein sequence ID" value="VAW73658.1"/>
    <property type="molecule type" value="Genomic_DNA"/>
</dbReference>
<dbReference type="GO" id="GO:0003735">
    <property type="term" value="F:structural constituent of ribosome"/>
    <property type="evidence" value="ECO:0007669"/>
    <property type="project" value="InterPro"/>
</dbReference>
<evidence type="ECO:0000313" key="5">
    <source>
        <dbReference type="EMBL" id="VAW78082.1"/>
    </source>
</evidence>
<gene>
    <name evidence="5" type="ORF">MNBD_GAMMA14-1337</name>
    <name evidence="4" type="ORF">MNBD_GAMMA14-505</name>
    <name evidence="6" type="ORF">MNBD_GAMMA15-1420</name>
</gene>
<dbReference type="PANTHER" id="PTHR15238">
    <property type="entry name" value="54S RIBOSOMAL PROTEIN L39, MITOCHONDRIAL"/>
    <property type="match status" value="1"/>
</dbReference>